<dbReference type="PANTHER" id="PTHR48078:SF19">
    <property type="entry name" value="ACT DOMAIN-CONTAINING PROTEIN"/>
    <property type="match status" value="1"/>
</dbReference>
<feature type="region of interest" description="Disordered" evidence="19">
    <location>
        <begin position="17"/>
        <end position="57"/>
    </location>
</feature>
<dbReference type="GO" id="GO:0004794">
    <property type="term" value="F:threonine deaminase activity"/>
    <property type="evidence" value="ECO:0007669"/>
    <property type="project" value="TreeGrafter"/>
</dbReference>
<proteinExistence type="inferred from homology"/>
<evidence type="ECO:0000256" key="2">
    <source>
        <dbReference type="ARBA" id="ARBA00010869"/>
    </source>
</evidence>
<dbReference type="WBParaSite" id="maker-uti_cns_0003797-snap-gene-0.2-mRNA-1">
    <property type="protein sequence ID" value="maker-uti_cns_0003797-snap-gene-0.2-mRNA-1"/>
    <property type="gene ID" value="maker-uti_cns_0003797-snap-gene-0.2"/>
</dbReference>
<comment type="similarity">
    <text evidence="2">Belongs to the serine/threonine dehydratase family.</text>
</comment>
<dbReference type="GO" id="GO:0009097">
    <property type="term" value="P:isoleucine biosynthetic process"/>
    <property type="evidence" value="ECO:0007669"/>
    <property type="project" value="TreeGrafter"/>
</dbReference>
<evidence type="ECO:0000256" key="4">
    <source>
        <dbReference type="ARBA" id="ARBA00022898"/>
    </source>
</evidence>
<protein>
    <recommendedName>
        <fullName evidence="15">Serine racemase</fullName>
        <ecNumber evidence="3">4.3.1.17</ecNumber>
        <ecNumber evidence="13">4.3.1.18</ecNumber>
        <ecNumber evidence="14">5.1.1.18</ecNumber>
    </recommendedName>
    <alternativeName>
        <fullName evidence="16">D-serine ammonia-lyase</fullName>
    </alternativeName>
    <alternativeName>
        <fullName evidence="18">D-serine dehydratase</fullName>
    </alternativeName>
    <alternativeName>
        <fullName evidence="17">L-serine ammonia-lyase</fullName>
    </alternativeName>
    <alternativeName>
        <fullName evidence="7">L-serine deaminase</fullName>
    </alternativeName>
    <alternativeName>
        <fullName evidence="6">L-serine dehydratase</fullName>
    </alternativeName>
    <alternativeName>
        <fullName evidence="8">L-threonine dehydratase</fullName>
    </alternativeName>
</protein>
<comment type="function">
    <text evidence="12">Catalyzes the synthesis of D-serine from L-serine. D-serine is a key coagonist with glutamate at NMDA receptors. Has dehydratase activity towards both L-serine and D-serine.</text>
</comment>
<dbReference type="FunFam" id="3.40.50.1100:FF:000041">
    <property type="entry name" value="Threonine ammonia-lyase, variant"/>
    <property type="match status" value="1"/>
</dbReference>
<evidence type="ECO:0000256" key="12">
    <source>
        <dbReference type="ARBA" id="ARBA00056426"/>
    </source>
</evidence>
<dbReference type="GO" id="GO:0006565">
    <property type="term" value="P:L-serine catabolic process"/>
    <property type="evidence" value="ECO:0007669"/>
    <property type="project" value="TreeGrafter"/>
</dbReference>
<evidence type="ECO:0000256" key="8">
    <source>
        <dbReference type="ARBA" id="ARBA00042605"/>
    </source>
</evidence>
<accession>A0A1I8GZG0</accession>
<dbReference type="Pfam" id="PF00291">
    <property type="entry name" value="PALP"/>
    <property type="match status" value="1"/>
</dbReference>
<name>A0A1I8GZG0_9PLAT</name>
<feature type="domain" description="Tryptophan synthase beta chain-like PALP" evidence="20">
    <location>
        <begin position="134"/>
        <end position="310"/>
    </location>
</feature>
<dbReference type="InterPro" id="IPR001926">
    <property type="entry name" value="TrpB-like_PALP"/>
</dbReference>
<dbReference type="EC" id="4.3.1.17" evidence="3"/>
<dbReference type="GO" id="GO:0006567">
    <property type="term" value="P:L-threonine catabolic process"/>
    <property type="evidence" value="ECO:0007669"/>
    <property type="project" value="TreeGrafter"/>
</dbReference>
<evidence type="ECO:0000313" key="22">
    <source>
        <dbReference type="WBParaSite" id="maker-uti_cns_0003797-snap-gene-0.2-mRNA-1"/>
    </source>
</evidence>
<evidence type="ECO:0000256" key="19">
    <source>
        <dbReference type="SAM" id="MobiDB-lite"/>
    </source>
</evidence>
<dbReference type="PANTHER" id="PTHR48078">
    <property type="entry name" value="THREONINE DEHYDRATASE, MITOCHONDRIAL-RELATED"/>
    <property type="match status" value="1"/>
</dbReference>
<dbReference type="GO" id="GO:0003941">
    <property type="term" value="F:L-serine ammonia-lyase activity"/>
    <property type="evidence" value="ECO:0007669"/>
    <property type="project" value="UniProtKB-EC"/>
</dbReference>
<evidence type="ECO:0000256" key="7">
    <source>
        <dbReference type="ARBA" id="ARBA00041766"/>
    </source>
</evidence>
<evidence type="ECO:0000259" key="20">
    <source>
        <dbReference type="Pfam" id="PF00291"/>
    </source>
</evidence>
<comment type="cofactor">
    <cofactor evidence="1">
        <name>pyridoxal 5'-phosphate</name>
        <dbReference type="ChEBI" id="CHEBI:597326"/>
    </cofactor>
</comment>
<dbReference type="GO" id="GO:0008721">
    <property type="term" value="F:D-serine ammonia-lyase activity"/>
    <property type="evidence" value="ECO:0007669"/>
    <property type="project" value="UniProtKB-EC"/>
</dbReference>
<evidence type="ECO:0000256" key="1">
    <source>
        <dbReference type="ARBA" id="ARBA00001933"/>
    </source>
</evidence>
<evidence type="ECO:0000256" key="14">
    <source>
        <dbReference type="ARBA" id="ARBA00066592"/>
    </source>
</evidence>
<feature type="compositionally biased region" description="Polar residues" evidence="19">
    <location>
        <begin position="17"/>
        <end position="31"/>
    </location>
</feature>
<evidence type="ECO:0000256" key="10">
    <source>
        <dbReference type="ARBA" id="ARBA00050422"/>
    </source>
</evidence>
<dbReference type="InterPro" id="IPR036052">
    <property type="entry name" value="TrpB-like_PALP_sf"/>
</dbReference>
<evidence type="ECO:0000256" key="6">
    <source>
        <dbReference type="ARBA" id="ARBA00031418"/>
    </source>
</evidence>
<evidence type="ECO:0000256" key="13">
    <source>
        <dbReference type="ARBA" id="ARBA00066349"/>
    </source>
</evidence>
<evidence type="ECO:0000256" key="16">
    <source>
        <dbReference type="ARBA" id="ARBA00076108"/>
    </source>
</evidence>
<keyword evidence="21" id="KW-1185">Reference proteome</keyword>
<dbReference type="EC" id="5.1.1.18" evidence="14"/>
<dbReference type="EC" id="4.3.1.18" evidence="13"/>
<feature type="compositionally biased region" description="Low complexity" evidence="19">
    <location>
        <begin position="40"/>
        <end position="57"/>
    </location>
</feature>
<comment type="catalytic activity">
    <reaction evidence="11">
        <text>L-serine = D-serine</text>
        <dbReference type="Rhea" id="RHEA:10980"/>
        <dbReference type="ChEBI" id="CHEBI:33384"/>
        <dbReference type="ChEBI" id="CHEBI:35247"/>
        <dbReference type="EC" id="5.1.1.18"/>
    </reaction>
</comment>
<reference evidence="22" key="1">
    <citation type="submission" date="2016-11" db="UniProtKB">
        <authorList>
            <consortium name="WormBaseParasite"/>
        </authorList>
    </citation>
    <scope>IDENTIFICATION</scope>
</reference>
<dbReference type="SUPFAM" id="SSF53686">
    <property type="entry name" value="Tryptophan synthase beta subunit-like PLP-dependent enzymes"/>
    <property type="match status" value="1"/>
</dbReference>
<dbReference type="Gene3D" id="3.40.50.1100">
    <property type="match status" value="2"/>
</dbReference>
<comment type="catalytic activity">
    <reaction evidence="10">
        <text>D-serine = pyruvate + NH4(+)</text>
        <dbReference type="Rhea" id="RHEA:13977"/>
        <dbReference type="ChEBI" id="CHEBI:15361"/>
        <dbReference type="ChEBI" id="CHEBI:28938"/>
        <dbReference type="ChEBI" id="CHEBI:35247"/>
        <dbReference type="EC" id="4.3.1.18"/>
    </reaction>
</comment>
<dbReference type="InterPro" id="IPR050147">
    <property type="entry name" value="Ser/Thr_Dehydratase"/>
</dbReference>
<dbReference type="GO" id="GO:0070178">
    <property type="term" value="P:D-serine metabolic process"/>
    <property type="evidence" value="ECO:0007669"/>
    <property type="project" value="UniProtKB-ARBA"/>
</dbReference>
<comment type="catalytic activity">
    <reaction evidence="9">
        <text>L-serine = pyruvate + NH4(+)</text>
        <dbReference type="Rhea" id="RHEA:19169"/>
        <dbReference type="ChEBI" id="CHEBI:15361"/>
        <dbReference type="ChEBI" id="CHEBI:28938"/>
        <dbReference type="ChEBI" id="CHEBI:33384"/>
        <dbReference type="EC" id="4.3.1.17"/>
    </reaction>
</comment>
<evidence type="ECO:0000256" key="17">
    <source>
        <dbReference type="ARBA" id="ARBA00081060"/>
    </source>
</evidence>
<sequence>MEPDLSFEATLESYTVSSGSGSKLRSYTTNIIDPDSRNDLSAASSSGGLSGKGSSMSLPQDASAAATAVAAAADVNGGAADVNVSLADSSGVAASTSTVDDFVAEEQLFDPNCDPNNPKPIQFQDVSAAAYKIRKGIVRTPCDRSHMSRITNMDIYLKKDFLQYTGSFKERGARYTLLCLDKEQRKVGVVAASAGNHALALAYHGQELGIPVAVVMPTMAPLMKIYACMQYGARVVVTGNDFNEAKIIAMRIAKTEGLLYVNGYDHPQILAGQGTIGLEIIEQMSKPVDAVVVPVGGGGLIAGIAVAMRRSTRVSGQRSHSDGRGVHRIGHASELEKVVVEGAGEPLQGLLPELQGKTVVVILCGGNIDTTVLGRVIERGLAVDGRLIHFVTTVSDRPGGIAELSAILAGMGVSIKDIFHERAWLSLISFRLKSGESLLIKSS</sequence>
<keyword evidence="4" id="KW-0663">Pyridoxal phosphate</keyword>
<keyword evidence="5" id="KW-0456">Lyase</keyword>
<evidence type="ECO:0000256" key="3">
    <source>
        <dbReference type="ARBA" id="ARBA00012093"/>
    </source>
</evidence>
<evidence type="ECO:0000256" key="15">
    <source>
        <dbReference type="ARBA" id="ARBA00070760"/>
    </source>
</evidence>
<dbReference type="GO" id="GO:0005524">
    <property type="term" value="F:ATP binding"/>
    <property type="evidence" value="ECO:0007669"/>
    <property type="project" value="UniProtKB-ARBA"/>
</dbReference>
<dbReference type="GO" id="GO:0030170">
    <property type="term" value="F:pyridoxal phosphate binding"/>
    <property type="evidence" value="ECO:0007669"/>
    <property type="project" value="UniProtKB-ARBA"/>
</dbReference>
<evidence type="ECO:0000256" key="5">
    <source>
        <dbReference type="ARBA" id="ARBA00023239"/>
    </source>
</evidence>
<dbReference type="Proteomes" id="UP000095280">
    <property type="component" value="Unplaced"/>
</dbReference>
<evidence type="ECO:0000256" key="11">
    <source>
        <dbReference type="ARBA" id="ARBA00051769"/>
    </source>
</evidence>
<evidence type="ECO:0000256" key="9">
    <source>
        <dbReference type="ARBA" id="ARBA00049406"/>
    </source>
</evidence>
<evidence type="ECO:0000256" key="18">
    <source>
        <dbReference type="ARBA" id="ARBA00081761"/>
    </source>
</evidence>
<organism evidence="21 22">
    <name type="scientific">Macrostomum lignano</name>
    <dbReference type="NCBI Taxonomy" id="282301"/>
    <lineage>
        <taxon>Eukaryota</taxon>
        <taxon>Metazoa</taxon>
        <taxon>Spiralia</taxon>
        <taxon>Lophotrochozoa</taxon>
        <taxon>Platyhelminthes</taxon>
        <taxon>Rhabditophora</taxon>
        <taxon>Macrostomorpha</taxon>
        <taxon>Macrostomida</taxon>
        <taxon>Macrostomidae</taxon>
        <taxon>Macrostomum</taxon>
    </lineage>
</organism>
<dbReference type="AlphaFoldDB" id="A0A1I8GZG0"/>
<dbReference type="GO" id="GO:0030378">
    <property type="term" value="F:serine racemase activity"/>
    <property type="evidence" value="ECO:0007669"/>
    <property type="project" value="UniProtKB-EC"/>
</dbReference>
<evidence type="ECO:0000313" key="21">
    <source>
        <dbReference type="Proteomes" id="UP000095280"/>
    </source>
</evidence>